<dbReference type="AlphaFoldDB" id="A0A1M3L168"/>
<dbReference type="EMBL" id="MKVH01000017">
    <property type="protein sequence ID" value="OJX58657.1"/>
    <property type="molecule type" value="Genomic_DNA"/>
</dbReference>
<comment type="caution">
    <text evidence="2">The sequence shown here is derived from an EMBL/GenBank/DDBJ whole genome shotgun (WGS) entry which is preliminary data.</text>
</comment>
<evidence type="ECO:0000313" key="2">
    <source>
        <dbReference type="EMBL" id="OJX58657.1"/>
    </source>
</evidence>
<gene>
    <name evidence="2" type="ORF">BGO89_00155</name>
</gene>
<keyword evidence="1" id="KW-0472">Membrane</keyword>
<keyword evidence="1" id="KW-1133">Transmembrane helix</keyword>
<keyword evidence="1" id="KW-0812">Transmembrane</keyword>
<feature type="transmembrane region" description="Helical" evidence="1">
    <location>
        <begin position="58"/>
        <end position="78"/>
    </location>
</feature>
<sequence length="118" mass="12979">MKKLGLLVTCYGIFLMICGLSGYLLMHGTGTSSLLNGGIFGSLMIVIGVLLRQGRMWTLPATLSATAIFALTFLWRGAVQWHHALSDAPARLGVAMLLTLMFLGSVIMVRILFRHYRH</sequence>
<name>A0A1M3L168_9BACT</name>
<dbReference type="Proteomes" id="UP000184233">
    <property type="component" value="Unassembled WGS sequence"/>
</dbReference>
<proteinExistence type="predicted"/>
<reference evidence="2 3" key="1">
    <citation type="submission" date="2016-09" db="EMBL/GenBank/DDBJ databases">
        <title>Genome-resolved meta-omics ties microbial dynamics to process performance in biotechnology for thiocyanate degradation.</title>
        <authorList>
            <person name="Kantor R.S."/>
            <person name="Huddy R.J."/>
            <person name="Iyer R."/>
            <person name="Thomas B.C."/>
            <person name="Brown C.T."/>
            <person name="Anantharaman K."/>
            <person name="Tringe S."/>
            <person name="Hettich R.L."/>
            <person name="Harrison S.T."/>
            <person name="Banfield J.F."/>
        </authorList>
    </citation>
    <scope>NUCLEOTIDE SEQUENCE [LARGE SCALE GENOMIC DNA]</scope>
    <source>
        <strain evidence="2">59-99</strain>
    </source>
</reference>
<accession>A0A1M3L168</accession>
<organism evidence="2 3">
    <name type="scientific">Candidatus Kapaibacterium thiocyanatum</name>
    <dbReference type="NCBI Taxonomy" id="1895771"/>
    <lineage>
        <taxon>Bacteria</taxon>
        <taxon>Pseudomonadati</taxon>
        <taxon>Candidatus Kapaibacteriota</taxon>
        <taxon>Candidatus Kapaibacteriia</taxon>
        <taxon>Candidatus Kapaibacteriales</taxon>
        <taxon>Candidatus Kapaibacteriaceae</taxon>
        <taxon>Candidatus Kapaibacterium</taxon>
    </lineage>
</organism>
<feature type="transmembrane region" description="Helical" evidence="1">
    <location>
        <begin position="90"/>
        <end position="113"/>
    </location>
</feature>
<evidence type="ECO:0000256" key="1">
    <source>
        <dbReference type="SAM" id="Phobius"/>
    </source>
</evidence>
<protein>
    <submittedName>
        <fullName evidence="2">Uncharacterized protein</fullName>
    </submittedName>
</protein>
<evidence type="ECO:0000313" key="3">
    <source>
        <dbReference type="Proteomes" id="UP000184233"/>
    </source>
</evidence>
<dbReference type="STRING" id="1895771.BGO89_00155"/>
<feature type="transmembrane region" description="Helical" evidence="1">
    <location>
        <begin position="32"/>
        <end position="51"/>
    </location>
</feature>
<feature type="transmembrane region" description="Helical" evidence="1">
    <location>
        <begin position="7"/>
        <end position="26"/>
    </location>
</feature>